<feature type="region of interest" description="Disordered" evidence="3">
    <location>
        <begin position="1"/>
        <end position="33"/>
    </location>
</feature>
<feature type="region of interest" description="Disordered" evidence="3">
    <location>
        <begin position="282"/>
        <end position="306"/>
    </location>
</feature>
<evidence type="ECO:0000313" key="4">
    <source>
        <dbReference type="EMBL" id="SMY12512.1"/>
    </source>
</evidence>
<dbReference type="Gene3D" id="6.10.250.2410">
    <property type="match status" value="1"/>
</dbReference>
<reference evidence="5" key="1">
    <citation type="submission" date="2017-03" db="EMBL/GenBank/DDBJ databases">
        <authorList>
            <person name="Monnet C."/>
        </authorList>
    </citation>
    <scope>NUCLEOTIDE SEQUENCE [LARGE SCALE GENOMIC DNA]</scope>
    <source>
        <strain evidence="5">SJ5-8</strain>
    </source>
</reference>
<dbReference type="Proteomes" id="UP000234462">
    <property type="component" value="Unassembled WGS sequence"/>
</dbReference>
<keyword evidence="5" id="KW-1185">Reference proteome</keyword>
<gene>
    <name evidence="4" type="ORF">BJEO58_02109</name>
</gene>
<keyword evidence="1" id="KW-0159">Chromosome partition</keyword>
<dbReference type="GO" id="GO:0007059">
    <property type="term" value="P:chromosome segregation"/>
    <property type="evidence" value="ECO:0007669"/>
    <property type="project" value="UniProtKB-KW"/>
</dbReference>
<protein>
    <recommendedName>
        <fullName evidence="2">Segregation and condensation protein A</fullName>
    </recommendedName>
</protein>
<organism evidence="4 5">
    <name type="scientific">Brevibacterium jeotgali</name>
    <dbReference type="NCBI Taxonomy" id="1262550"/>
    <lineage>
        <taxon>Bacteria</taxon>
        <taxon>Bacillati</taxon>
        <taxon>Actinomycetota</taxon>
        <taxon>Actinomycetes</taxon>
        <taxon>Micrococcales</taxon>
        <taxon>Brevibacteriaceae</taxon>
        <taxon>Brevibacterium</taxon>
    </lineage>
</organism>
<dbReference type="EMBL" id="FXZM01000010">
    <property type="protein sequence ID" value="SMY12512.1"/>
    <property type="molecule type" value="Genomic_DNA"/>
</dbReference>
<name>A0A2H1L6K8_9MICO</name>
<dbReference type="InterPro" id="IPR003768">
    <property type="entry name" value="ScpA"/>
</dbReference>
<feature type="compositionally biased region" description="Basic and acidic residues" evidence="3">
    <location>
        <begin position="288"/>
        <end position="306"/>
    </location>
</feature>
<evidence type="ECO:0000256" key="3">
    <source>
        <dbReference type="SAM" id="MobiDB-lite"/>
    </source>
</evidence>
<dbReference type="AlphaFoldDB" id="A0A2H1L6K8"/>
<accession>A0A2H1L6K8</accession>
<evidence type="ECO:0000256" key="2">
    <source>
        <dbReference type="ARBA" id="ARBA00044777"/>
    </source>
</evidence>
<dbReference type="PANTHER" id="PTHR33969:SF2">
    <property type="entry name" value="SEGREGATION AND CONDENSATION PROTEIN A"/>
    <property type="match status" value="1"/>
</dbReference>
<evidence type="ECO:0000313" key="5">
    <source>
        <dbReference type="Proteomes" id="UP000234462"/>
    </source>
</evidence>
<proteinExistence type="predicted"/>
<sequence>MQSVTAEAAVAPPSGADPAGSVPEHGGGSEHAGAPAGFTVDLENFSGPFDVLLDLIARRSLDITDIALAEVTDDFLAYVATLRGTKSLDELSHFLLVASTLLDLKLARLLPGADVEDELDLELLEARDLLFARLLQYRAYKEVSRVLEKRMGEAARAVPRAVPLEKEFTDILPPLDFSTSGPVLAAVFGAVLSRDRTPPAVALDHLHDAHVSVPQQRALLLSRLRDEVQIDFAALIEDAETRMVVVARFLAVLELFKAGLCDFDQPEALGPLTIALTATDARGAGDAGGDRDLGSADAEREETADG</sequence>
<dbReference type="PANTHER" id="PTHR33969">
    <property type="entry name" value="SEGREGATION AND CONDENSATION PROTEIN A"/>
    <property type="match status" value="1"/>
</dbReference>
<evidence type="ECO:0000256" key="1">
    <source>
        <dbReference type="ARBA" id="ARBA00022829"/>
    </source>
</evidence>
<dbReference type="Pfam" id="PF02616">
    <property type="entry name" value="SMC_ScpA"/>
    <property type="match status" value="1"/>
</dbReference>